<dbReference type="FunFam" id="2.10.25.10:FF:000038">
    <property type="entry name" value="Fibrillin 2"/>
    <property type="match status" value="1"/>
</dbReference>
<evidence type="ECO:0000256" key="20">
    <source>
        <dbReference type="SAM" id="Phobius"/>
    </source>
</evidence>
<evidence type="ECO:0000256" key="2">
    <source>
        <dbReference type="ARBA" id="ARBA00022527"/>
    </source>
</evidence>
<dbReference type="Proteomes" id="UP001188597">
    <property type="component" value="Unassembled WGS sequence"/>
</dbReference>
<feature type="transmembrane region" description="Helical" evidence="20">
    <location>
        <begin position="323"/>
        <end position="345"/>
    </location>
</feature>
<dbReference type="InterPro" id="IPR000152">
    <property type="entry name" value="EGF-type_Asp/Asn_hydroxyl_site"/>
</dbReference>
<evidence type="ECO:0000256" key="14">
    <source>
        <dbReference type="ARBA" id="ARBA00023157"/>
    </source>
</evidence>
<keyword evidence="9" id="KW-0547">Nucleotide-binding</keyword>
<dbReference type="PROSITE" id="PS50011">
    <property type="entry name" value="PROTEIN_KINASE_DOM"/>
    <property type="match status" value="1"/>
</dbReference>
<evidence type="ECO:0000256" key="5">
    <source>
        <dbReference type="ARBA" id="ARBA00022679"/>
    </source>
</evidence>
<keyword evidence="15" id="KW-0325">Glycoprotein</keyword>
<keyword evidence="12 20" id="KW-1133">Transmembrane helix</keyword>
<evidence type="ECO:0000259" key="23">
    <source>
        <dbReference type="PROSITE" id="PS50026"/>
    </source>
</evidence>
<evidence type="ECO:0000256" key="9">
    <source>
        <dbReference type="ARBA" id="ARBA00022741"/>
    </source>
</evidence>
<dbReference type="InterPro" id="IPR001881">
    <property type="entry name" value="EGF-like_Ca-bd_dom"/>
</dbReference>
<accession>A0AA88VWZ5</accession>
<dbReference type="Pfam" id="PF13947">
    <property type="entry name" value="GUB_WAK_bind"/>
    <property type="match status" value="1"/>
</dbReference>
<dbReference type="InterPro" id="IPR025287">
    <property type="entry name" value="WAK_GUB"/>
</dbReference>
<evidence type="ECO:0000256" key="1">
    <source>
        <dbReference type="ARBA" id="ARBA00004479"/>
    </source>
</evidence>
<dbReference type="InterPro" id="IPR008271">
    <property type="entry name" value="Ser/Thr_kinase_AS"/>
</dbReference>
<gene>
    <name evidence="24" type="ORF">RJ639_007401</name>
</gene>
<feature type="chain" id="PRO_5041634267" evidence="21">
    <location>
        <begin position="21"/>
        <end position="726"/>
    </location>
</feature>
<evidence type="ECO:0000256" key="18">
    <source>
        <dbReference type="ARBA" id="ARBA00058961"/>
    </source>
</evidence>
<keyword evidence="5" id="KW-0808">Transferase</keyword>
<feature type="signal peptide" evidence="21">
    <location>
        <begin position="1"/>
        <end position="20"/>
    </location>
</feature>
<dbReference type="Gene3D" id="3.30.200.20">
    <property type="entry name" value="Phosphorylase Kinase, domain 1"/>
    <property type="match status" value="1"/>
</dbReference>
<evidence type="ECO:0000313" key="25">
    <source>
        <dbReference type="Proteomes" id="UP001188597"/>
    </source>
</evidence>
<dbReference type="SUPFAM" id="SSF56112">
    <property type="entry name" value="Protein kinase-like (PK-like)"/>
    <property type="match status" value="1"/>
</dbReference>
<keyword evidence="11" id="KW-0067">ATP-binding</keyword>
<dbReference type="InterPro" id="IPR018097">
    <property type="entry name" value="EGF_Ca-bd_CS"/>
</dbReference>
<name>A0AA88VWZ5_9ASTE</name>
<dbReference type="PROSITE" id="PS01186">
    <property type="entry name" value="EGF_2"/>
    <property type="match status" value="1"/>
</dbReference>
<dbReference type="CDD" id="cd14066">
    <property type="entry name" value="STKc_IRAK"/>
    <property type="match status" value="1"/>
</dbReference>
<dbReference type="PANTHER" id="PTHR27005:SF515">
    <property type="entry name" value="WALL-ASSOCIATED RECEPTOR KINASE-LIKE 10-RELATED"/>
    <property type="match status" value="1"/>
</dbReference>
<dbReference type="GO" id="GO:0005509">
    <property type="term" value="F:calcium ion binding"/>
    <property type="evidence" value="ECO:0007669"/>
    <property type="project" value="InterPro"/>
</dbReference>
<keyword evidence="14" id="KW-1015">Disulfide bond</keyword>
<evidence type="ECO:0000256" key="3">
    <source>
        <dbReference type="ARBA" id="ARBA00022536"/>
    </source>
</evidence>
<dbReference type="AlphaFoldDB" id="A0AA88VWZ5"/>
<evidence type="ECO:0000256" key="12">
    <source>
        <dbReference type="ARBA" id="ARBA00022989"/>
    </source>
</evidence>
<dbReference type="Pfam" id="PF00069">
    <property type="entry name" value="Pkinase"/>
    <property type="match status" value="1"/>
</dbReference>
<evidence type="ECO:0000256" key="16">
    <source>
        <dbReference type="ARBA" id="ARBA00047558"/>
    </source>
</evidence>
<evidence type="ECO:0000256" key="4">
    <source>
        <dbReference type="ARBA" id="ARBA00022553"/>
    </source>
</evidence>
<proteinExistence type="predicted"/>
<keyword evidence="3 19" id="KW-0245">EGF-like domain</keyword>
<comment type="caution">
    <text evidence="19">Lacks conserved residue(s) required for the propagation of feature annotation.</text>
</comment>
<dbReference type="GO" id="GO:0030247">
    <property type="term" value="F:polysaccharide binding"/>
    <property type="evidence" value="ECO:0007669"/>
    <property type="project" value="InterPro"/>
</dbReference>
<dbReference type="InterPro" id="IPR045274">
    <property type="entry name" value="WAK-like"/>
</dbReference>
<organism evidence="24 25">
    <name type="scientific">Escallonia herrerae</name>
    <dbReference type="NCBI Taxonomy" id="1293975"/>
    <lineage>
        <taxon>Eukaryota</taxon>
        <taxon>Viridiplantae</taxon>
        <taxon>Streptophyta</taxon>
        <taxon>Embryophyta</taxon>
        <taxon>Tracheophyta</taxon>
        <taxon>Spermatophyta</taxon>
        <taxon>Magnoliopsida</taxon>
        <taxon>eudicotyledons</taxon>
        <taxon>Gunneridae</taxon>
        <taxon>Pentapetalae</taxon>
        <taxon>asterids</taxon>
        <taxon>campanulids</taxon>
        <taxon>Escalloniales</taxon>
        <taxon>Escalloniaceae</taxon>
        <taxon>Escallonia</taxon>
    </lineage>
</organism>
<keyword evidence="7 21" id="KW-0732">Signal</keyword>
<evidence type="ECO:0000256" key="13">
    <source>
        <dbReference type="ARBA" id="ARBA00023136"/>
    </source>
</evidence>
<comment type="caution">
    <text evidence="24">The sequence shown here is derived from an EMBL/GenBank/DDBJ whole genome shotgun (WGS) entry which is preliminary data.</text>
</comment>
<dbReference type="Gene3D" id="1.10.510.10">
    <property type="entry name" value="Transferase(Phosphotransferase) domain 1"/>
    <property type="match status" value="1"/>
</dbReference>
<evidence type="ECO:0000256" key="6">
    <source>
        <dbReference type="ARBA" id="ARBA00022692"/>
    </source>
</evidence>
<evidence type="ECO:0000256" key="15">
    <source>
        <dbReference type="ARBA" id="ARBA00023180"/>
    </source>
</evidence>
<feature type="domain" description="EGF-like" evidence="23">
    <location>
        <begin position="274"/>
        <end position="313"/>
    </location>
</feature>
<dbReference type="PROSITE" id="PS00108">
    <property type="entry name" value="PROTEIN_KINASE_ST"/>
    <property type="match status" value="1"/>
</dbReference>
<dbReference type="GO" id="GO:0005524">
    <property type="term" value="F:ATP binding"/>
    <property type="evidence" value="ECO:0007669"/>
    <property type="project" value="UniProtKB-KW"/>
</dbReference>
<reference evidence="24" key="1">
    <citation type="submission" date="2022-12" db="EMBL/GenBank/DDBJ databases">
        <title>Draft genome assemblies for two species of Escallonia (Escalloniales).</title>
        <authorList>
            <person name="Chanderbali A."/>
            <person name="Dervinis C."/>
            <person name="Anghel I."/>
            <person name="Soltis D."/>
            <person name="Soltis P."/>
            <person name="Zapata F."/>
        </authorList>
    </citation>
    <scope>NUCLEOTIDE SEQUENCE</scope>
    <source>
        <strain evidence="24">UCBG64.0493</strain>
        <tissue evidence="24">Leaf</tissue>
    </source>
</reference>
<feature type="domain" description="Protein kinase" evidence="22">
    <location>
        <begin position="399"/>
        <end position="672"/>
    </location>
</feature>
<keyword evidence="25" id="KW-1185">Reference proteome</keyword>
<keyword evidence="10" id="KW-0418">Kinase</keyword>
<keyword evidence="13 20" id="KW-0472">Membrane</keyword>
<protein>
    <submittedName>
        <fullName evidence="24">Uncharacterized protein</fullName>
    </submittedName>
</protein>
<dbReference type="GO" id="GO:0004674">
    <property type="term" value="F:protein serine/threonine kinase activity"/>
    <property type="evidence" value="ECO:0007669"/>
    <property type="project" value="UniProtKB-KW"/>
</dbReference>
<dbReference type="SMART" id="SM00220">
    <property type="entry name" value="S_TKc"/>
    <property type="match status" value="1"/>
</dbReference>
<dbReference type="PROSITE" id="PS00010">
    <property type="entry name" value="ASX_HYDROXYL"/>
    <property type="match status" value="1"/>
</dbReference>
<dbReference type="Gene3D" id="2.10.25.10">
    <property type="entry name" value="Laminin"/>
    <property type="match status" value="1"/>
</dbReference>
<sequence length="726" mass="80659">MVIQWVLRFLLTLWLAKASAEPASLAKLGCQDTCAKVTIPYPFGIGLDCAADDTFLVTCNTSFSPPRAFIPSINLELLDVSLSRGTIRVNNPVIAAGCPGWHNDSNVDLQRSPFMFSITYNRFTAMGCNNVAVINWNGAPAGGCMSFCQAGTEGSGCYGINCCQTTIPRYLRFFNTTFTSIHNRSKQGACKYAFIVEQEWFTNLTSPYTAATMHRVPAVLDWRTYEACSSLGMSASASANSSLCGANAFCSNGTLCSCYRGYDGNPYLADGCHDIDECADPAQNPCEKICVNMPGLYRCSCPSGYTSLGYHCYKDSGNRSARMAIIGTTASIGTLLLLGGMWWLYRIMKKRKKALLKEKFFKRNGGLLLQQQLSSGEEGNVEKTKLFTSKELDKATDHYNEDRILGQGGQGTVYKGMLTDGRIVAIKKSKIENEGKLEQFINEVVILSQINHRNVVKLHGCCLETEVPMLVYEFIPNGTLFEYIHDEHVELPLTWDMRLRIAAEIAGALSYLHSAASVPIYHRDIKSTNILLDEKYRAKVADFGTSRSISVDRTHLTTRVTGTFGYLDPEYFQSNQFTEKSDVYSFGVVLVELLTGQRPISSTRSEDARSLATHFLLAMAENRVFDIIDARVAKDGEKEEIRGVANLAKRCLNLDGRRRPTMKEVAMELERLRMSNGKATIQQDYEEVEYIAAEPSERWDATATSTQSFVNHSASSSIDFHPLLYQ</sequence>
<dbReference type="FunFam" id="3.30.200.20:FF:000043">
    <property type="entry name" value="Wall-associated receptor kinase 2"/>
    <property type="match status" value="1"/>
</dbReference>
<comment type="function">
    <text evidence="18">Serine/threonine-protein kinase that may function as a signaling receptor of extracellular matrix component. Binding to pectin may have significance in the control of cell expansion, morphogenesis and development.</text>
</comment>
<evidence type="ECO:0000313" key="24">
    <source>
        <dbReference type="EMBL" id="KAK3015592.1"/>
    </source>
</evidence>
<keyword evidence="8" id="KW-0677">Repeat</keyword>
<dbReference type="PROSITE" id="PS01187">
    <property type="entry name" value="EGF_CA"/>
    <property type="match status" value="1"/>
</dbReference>
<comment type="catalytic activity">
    <reaction evidence="16">
        <text>L-seryl-[protein] + ATP = O-phospho-L-seryl-[protein] + ADP + H(+)</text>
        <dbReference type="Rhea" id="RHEA:17989"/>
        <dbReference type="Rhea" id="RHEA-COMP:9863"/>
        <dbReference type="Rhea" id="RHEA-COMP:11604"/>
        <dbReference type="ChEBI" id="CHEBI:15378"/>
        <dbReference type="ChEBI" id="CHEBI:29999"/>
        <dbReference type="ChEBI" id="CHEBI:30616"/>
        <dbReference type="ChEBI" id="CHEBI:83421"/>
        <dbReference type="ChEBI" id="CHEBI:456216"/>
    </reaction>
</comment>
<keyword evidence="6 20" id="KW-0812">Transmembrane</keyword>
<comment type="subcellular location">
    <subcellularLocation>
        <location evidence="1">Membrane</location>
        <topology evidence="1">Single-pass type I membrane protein</topology>
    </subcellularLocation>
</comment>
<dbReference type="SMART" id="SM00179">
    <property type="entry name" value="EGF_CA"/>
    <property type="match status" value="1"/>
</dbReference>
<comment type="catalytic activity">
    <reaction evidence="17">
        <text>L-threonyl-[protein] + ATP = O-phospho-L-threonyl-[protein] + ADP + H(+)</text>
        <dbReference type="Rhea" id="RHEA:46608"/>
        <dbReference type="Rhea" id="RHEA-COMP:11060"/>
        <dbReference type="Rhea" id="RHEA-COMP:11605"/>
        <dbReference type="ChEBI" id="CHEBI:15378"/>
        <dbReference type="ChEBI" id="CHEBI:30013"/>
        <dbReference type="ChEBI" id="CHEBI:30616"/>
        <dbReference type="ChEBI" id="CHEBI:61977"/>
        <dbReference type="ChEBI" id="CHEBI:456216"/>
    </reaction>
</comment>
<keyword evidence="4" id="KW-0597">Phosphoprotein</keyword>
<dbReference type="EMBL" id="JAVXUP010001133">
    <property type="protein sequence ID" value="KAK3015592.1"/>
    <property type="molecule type" value="Genomic_DNA"/>
</dbReference>
<dbReference type="Pfam" id="PF07645">
    <property type="entry name" value="EGF_CA"/>
    <property type="match status" value="1"/>
</dbReference>
<dbReference type="GO" id="GO:0005886">
    <property type="term" value="C:plasma membrane"/>
    <property type="evidence" value="ECO:0007669"/>
    <property type="project" value="TreeGrafter"/>
</dbReference>
<evidence type="ECO:0000256" key="8">
    <source>
        <dbReference type="ARBA" id="ARBA00022737"/>
    </source>
</evidence>
<keyword evidence="2" id="KW-0723">Serine/threonine-protein kinase</keyword>
<dbReference type="CDD" id="cd00054">
    <property type="entry name" value="EGF_CA"/>
    <property type="match status" value="1"/>
</dbReference>
<dbReference type="SMART" id="SM00181">
    <property type="entry name" value="EGF"/>
    <property type="match status" value="2"/>
</dbReference>
<dbReference type="InterPro" id="IPR000742">
    <property type="entry name" value="EGF"/>
</dbReference>
<dbReference type="PROSITE" id="PS50026">
    <property type="entry name" value="EGF_3"/>
    <property type="match status" value="1"/>
</dbReference>
<evidence type="ECO:0000259" key="22">
    <source>
        <dbReference type="PROSITE" id="PS50011"/>
    </source>
</evidence>
<dbReference type="InterPro" id="IPR011009">
    <property type="entry name" value="Kinase-like_dom_sf"/>
</dbReference>
<evidence type="ECO:0000256" key="7">
    <source>
        <dbReference type="ARBA" id="ARBA00022729"/>
    </source>
</evidence>
<evidence type="ECO:0000256" key="17">
    <source>
        <dbReference type="ARBA" id="ARBA00047951"/>
    </source>
</evidence>
<dbReference type="SUPFAM" id="SSF57196">
    <property type="entry name" value="EGF/Laminin"/>
    <property type="match status" value="1"/>
</dbReference>
<evidence type="ECO:0000256" key="21">
    <source>
        <dbReference type="SAM" id="SignalP"/>
    </source>
</evidence>
<evidence type="ECO:0000256" key="19">
    <source>
        <dbReference type="PROSITE-ProRule" id="PRU00076"/>
    </source>
</evidence>
<dbReference type="InterPro" id="IPR049883">
    <property type="entry name" value="NOTCH1_EGF-like"/>
</dbReference>
<dbReference type="GO" id="GO:0007166">
    <property type="term" value="P:cell surface receptor signaling pathway"/>
    <property type="evidence" value="ECO:0007669"/>
    <property type="project" value="InterPro"/>
</dbReference>
<dbReference type="PANTHER" id="PTHR27005">
    <property type="entry name" value="WALL-ASSOCIATED RECEPTOR KINASE-LIKE 21"/>
    <property type="match status" value="1"/>
</dbReference>
<dbReference type="FunFam" id="1.10.510.10:FF:000084">
    <property type="entry name" value="Wall-associated receptor kinase 2"/>
    <property type="match status" value="1"/>
</dbReference>
<dbReference type="InterPro" id="IPR000719">
    <property type="entry name" value="Prot_kinase_dom"/>
</dbReference>
<evidence type="ECO:0000256" key="11">
    <source>
        <dbReference type="ARBA" id="ARBA00022840"/>
    </source>
</evidence>
<evidence type="ECO:0000256" key="10">
    <source>
        <dbReference type="ARBA" id="ARBA00022777"/>
    </source>
</evidence>